<dbReference type="InterPro" id="IPR003661">
    <property type="entry name" value="HisK_dim/P_dom"/>
</dbReference>
<evidence type="ECO:0000256" key="5">
    <source>
        <dbReference type="ARBA" id="ARBA00022679"/>
    </source>
</evidence>
<evidence type="ECO:0000256" key="2">
    <source>
        <dbReference type="ARBA" id="ARBA00004141"/>
    </source>
</evidence>
<keyword evidence="5" id="KW-0808">Transferase</keyword>
<protein>
    <recommendedName>
        <fullName evidence="3">histidine kinase</fullName>
        <ecNumber evidence="3">2.7.13.3</ecNumber>
    </recommendedName>
</protein>
<dbReference type="GO" id="GO:0000155">
    <property type="term" value="F:phosphorelay sensor kinase activity"/>
    <property type="evidence" value="ECO:0007669"/>
    <property type="project" value="InterPro"/>
</dbReference>
<keyword evidence="9 10" id="KW-0472">Membrane</keyword>
<dbReference type="PANTHER" id="PTHR45528:SF12">
    <property type="entry name" value="SENSOR HISTIDINE KINASE ARSS"/>
    <property type="match status" value="1"/>
</dbReference>
<keyword evidence="4" id="KW-0597">Phosphoprotein</keyword>
<accession>A0A1W1EJU1</accession>
<dbReference type="Gene3D" id="6.10.340.10">
    <property type="match status" value="1"/>
</dbReference>
<dbReference type="SUPFAM" id="SSF158472">
    <property type="entry name" value="HAMP domain-like"/>
    <property type="match status" value="1"/>
</dbReference>
<proteinExistence type="predicted"/>
<dbReference type="InterPro" id="IPR036097">
    <property type="entry name" value="HisK_dim/P_sf"/>
</dbReference>
<sequence length="403" mass="46771">MKNLSVTTFIHILFSLAISALIATTIIFLSWDKASNRIKEINHYKLIADAFLSKVQLNPSKEKLEKLYNDFSVKPVSKEKIKEEITSSGKTIFTGQSVFGQVRVFQTPTNHYIYIQRLGYNIMLKDNRPPKYTLHLVVSISIILIILLLALYLAILKKLYPLKKLHMEIERFAKGETDIDMPCLDNNDEIGKIAKSFDHAIKHINQLTSSKNLFMRNIMHELKTPITKGRIIVESIDDDMIKEILIRAFNRMNELITELAQIERVTTQNFEPLLEYHNLSEVLQKSKDMLMVDESKMSITYNDFRFKTDIRLLSLAIKNLLDNGIKYGGSVEFKATFKSIEIISKGRELEEPLEYYIEPFSQEQKRKSGFGLGLYIVYSILDKLNYKLEYRYNDGKNIFEIVL</sequence>
<dbReference type="InterPro" id="IPR003594">
    <property type="entry name" value="HATPase_dom"/>
</dbReference>
<dbReference type="InterPro" id="IPR050398">
    <property type="entry name" value="HssS/ArlS-like"/>
</dbReference>
<dbReference type="InterPro" id="IPR047994">
    <property type="entry name" value="ArsS-like"/>
</dbReference>
<dbReference type="Gene3D" id="3.30.565.10">
    <property type="entry name" value="Histidine kinase-like ATPase, C-terminal domain"/>
    <property type="match status" value="1"/>
</dbReference>
<feature type="transmembrane region" description="Helical" evidence="10">
    <location>
        <begin position="6"/>
        <end position="29"/>
    </location>
</feature>
<evidence type="ECO:0000256" key="4">
    <source>
        <dbReference type="ARBA" id="ARBA00022553"/>
    </source>
</evidence>
<dbReference type="SMART" id="SM00388">
    <property type="entry name" value="HisKA"/>
    <property type="match status" value="1"/>
</dbReference>
<feature type="transmembrane region" description="Helical" evidence="10">
    <location>
        <begin position="132"/>
        <end position="155"/>
    </location>
</feature>
<evidence type="ECO:0000256" key="6">
    <source>
        <dbReference type="ARBA" id="ARBA00022692"/>
    </source>
</evidence>
<dbReference type="AlphaFoldDB" id="A0A1W1EJU1"/>
<evidence type="ECO:0000259" key="11">
    <source>
        <dbReference type="PROSITE" id="PS50109"/>
    </source>
</evidence>
<feature type="domain" description="Histidine kinase" evidence="11">
    <location>
        <begin position="217"/>
        <end position="403"/>
    </location>
</feature>
<evidence type="ECO:0000256" key="10">
    <source>
        <dbReference type="SAM" id="Phobius"/>
    </source>
</evidence>
<dbReference type="SUPFAM" id="SSF47384">
    <property type="entry name" value="Homodimeric domain of signal transducing histidine kinase"/>
    <property type="match status" value="1"/>
</dbReference>
<evidence type="ECO:0000259" key="12">
    <source>
        <dbReference type="PROSITE" id="PS50885"/>
    </source>
</evidence>
<dbReference type="EC" id="2.7.13.3" evidence="3"/>
<dbReference type="SUPFAM" id="SSF55874">
    <property type="entry name" value="ATPase domain of HSP90 chaperone/DNA topoisomerase II/histidine kinase"/>
    <property type="match status" value="1"/>
</dbReference>
<evidence type="ECO:0000256" key="9">
    <source>
        <dbReference type="ARBA" id="ARBA00023136"/>
    </source>
</evidence>
<evidence type="ECO:0000256" key="7">
    <source>
        <dbReference type="ARBA" id="ARBA00022777"/>
    </source>
</evidence>
<evidence type="ECO:0000256" key="8">
    <source>
        <dbReference type="ARBA" id="ARBA00022989"/>
    </source>
</evidence>
<dbReference type="PROSITE" id="PS50109">
    <property type="entry name" value="HIS_KIN"/>
    <property type="match status" value="1"/>
</dbReference>
<dbReference type="EMBL" id="FRYL01000030">
    <property type="protein sequence ID" value="SHO81135.1"/>
    <property type="molecule type" value="Genomic_DNA"/>
</dbReference>
<dbReference type="Gene3D" id="1.10.287.130">
    <property type="match status" value="1"/>
</dbReference>
<comment type="subcellular location">
    <subcellularLocation>
        <location evidence="2">Membrane</location>
        <topology evidence="2">Multi-pass membrane protein</topology>
    </subcellularLocation>
</comment>
<dbReference type="InterPro" id="IPR003660">
    <property type="entry name" value="HAMP_dom"/>
</dbReference>
<dbReference type="InterPro" id="IPR005467">
    <property type="entry name" value="His_kinase_dom"/>
</dbReference>
<feature type="domain" description="HAMP" evidence="12">
    <location>
        <begin position="161"/>
        <end position="209"/>
    </location>
</feature>
<reference evidence="13" key="1">
    <citation type="submission" date="2016-10" db="EMBL/GenBank/DDBJ databases">
        <authorList>
            <person name="de Groot N.N."/>
        </authorList>
    </citation>
    <scope>NUCLEOTIDE SEQUENCE</scope>
</reference>
<dbReference type="NCBIfam" id="NF038389">
    <property type="entry name" value="ArsS_fam_HK"/>
    <property type="match status" value="1"/>
</dbReference>
<dbReference type="GO" id="GO:0016020">
    <property type="term" value="C:membrane"/>
    <property type="evidence" value="ECO:0007669"/>
    <property type="project" value="UniProtKB-SubCell"/>
</dbReference>
<dbReference type="CDD" id="cd00082">
    <property type="entry name" value="HisKA"/>
    <property type="match status" value="1"/>
</dbReference>
<dbReference type="PROSITE" id="PS50885">
    <property type="entry name" value="HAMP"/>
    <property type="match status" value="1"/>
</dbReference>
<gene>
    <name evidence="13" type="ORF">MNB_SV-15-617</name>
</gene>
<dbReference type="Pfam" id="PF02518">
    <property type="entry name" value="HATPase_c"/>
    <property type="match status" value="1"/>
</dbReference>
<dbReference type="PANTHER" id="PTHR45528">
    <property type="entry name" value="SENSOR HISTIDINE KINASE CPXA"/>
    <property type="match status" value="1"/>
</dbReference>
<dbReference type="Pfam" id="PF00672">
    <property type="entry name" value="HAMP"/>
    <property type="match status" value="1"/>
</dbReference>
<keyword evidence="7 13" id="KW-0418">Kinase</keyword>
<comment type="catalytic activity">
    <reaction evidence="1">
        <text>ATP + protein L-histidine = ADP + protein N-phospho-L-histidine.</text>
        <dbReference type="EC" id="2.7.13.3"/>
    </reaction>
</comment>
<evidence type="ECO:0000256" key="1">
    <source>
        <dbReference type="ARBA" id="ARBA00000085"/>
    </source>
</evidence>
<keyword evidence="6 10" id="KW-0812">Transmembrane</keyword>
<dbReference type="InterPro" id="IPR036890">
    <property type="entry name" value="HATPase_C_sf"/>
</dbReference>
<keyword evidence="8 10" id="KW-1133">Transmembrane helix</keyword>
<name>A0A1W1EJU1_9ZZZZ</name>
<evidence type="ECO:0000256" key="3">
    <source>
        <dbReference type="ARBA" id="ARBA00012438"/>
    </source>
</evidence>
<evidence type="ECO:0000313" key="13">
    <source>
        <dbReference type="EMBL" id="SHO81135.1"/>
    </source>
</evidence>
<organism evidence="13">
    <name type="scientific">hydrothermal vent metagenome</name>
    <dbReference type="NCBI Taxonomy" id="652676"/>
    <lineage>
        <taxon>unclassified sequences</taxon>
        <taxon>metagenomes</taxon>
        <taxon>ecological metagenomes</taxon>
    </lineage>
</organism>